<dbReference type="AlphaFoldDB" id="A0A832ICU5"/>
<protein>
    <submittedName>
        <fullName evidence="2">Uncharacterized protein</fullName>
    </submittedName>
</protein>
<comment type="caution">
    <text evidence="2">The sequence shown here is derived from an EMBL/GenBank/DDBJ whole genome shotgun (WGS) entry which is preliminary data.</text>
</comment>
<evidence type="ECO:0000313" key="2">
    <source>
        <dbReference type="EMBL" id="HGZ44607.1"/>
    </source>
</evidence>
<reference evidence="2" key="1">
    <citation type="journal article" date="2020" name="mSystems">
        <title>Genome- and Community-Level Interaction Insights into Carbon Utilization and Element Cycling Functions of Hydrothermarchaeota in Hydrothermal Sediment.</title>
        <authorList>
            <person name="Zhou Z."/>
            <person name="Liu Y."/>
            <person name="Xu W."/>
            <person name="Pan J."/>
            <person name="Luo Z.H."/>
            <person name="Li M."/>
        </authorList>
    </citation>
    <scope>NUCLEOTIDE SEQUENCE [LARGE SCALE GENOMIC DNA]</scope>
    <source>
        <strain evidence="2">SpSt-381</strain>
    </source>
</reference>
<sequence>MKILGTILVAGALAASAVHAASHNAAGLHWGEARPLGSGTARAWVAVDVDGTPAQMGVSIDEAAMRSRPQGAAKEAVLPLPAGVHVAASAGAAPAFRVIYDERSRSYVVVFEGIAAPQEAALAAGARSAKRAN</sequence>
<proteinExistence type="predicted"/>
<keyword evidence="1" id="KW-0732">Signal</keyword>
<accession>A0A832ICU5</accession>
<evidence type="ECO:0000256" key="1">
    <source>
        <dbReference type="SAM" id="SignalP"/>
    </source>
</evidence>
<feature type="chain" id="PRO_5032572090" evidence="1">
    <location>
        <begin position="21"/>
        <end position="133"/>
    </location>
</feature>
<name>A0A832ICU5_UNCEI</name>
<feature type="signal peptide" evidence="1">
    <location>
        <begin position="1"/>
        <end position="20"/>
    </location>
</feature>
<dbReference type="EMBL" id="DSQF01000030">
    <property type="protein sequence ID" value="HGZ44607.1"/>
    <property type="molecule type" value="Genomic_DNA"/>
</dbReference>
<gene>
    <name evidence="2" type="ORF">ENR23_14585</name>
</gene>
<organism evidence="2">
    <name type="scientific">Eiseniibacteriota bacterium</name>
    <dbReference type="NCBI Taxonomy" id="2212470"/>
    <lineage>
        <taxon>Bacteria</taxon>
        <taxon>Candidatus Eiseniibacteriota</taxon>
    </lineage>
</organism>